<feature type="region of interest" description="Disordered" evidence="3">
    <location>
        <begin position="94"/>
        <end position="146"/>
    </location>
</feature>
<dbReference type="PANTHER" id="PTHR46039:SF7">
    <property type="entry name" value="SUCROSE-PHOSPHATE SYNTHASE 2-RELATED"/>
    <property type="match status" value="1"/>
</dbReference>
<keyword evidence="5" id="KW-1185">Reference proteome</keyword>
<dbReference type="Proteomes" id="UP000237347">
    <property type="component" value="Unassembled WGS sequence"/>
</dbReference>
<dbReference type="SUPFAM" id="SSF53756">
    <property type="entry name" value="UDP-Glycosyltransferase/glycogen phosphorylase"/>
    <property type="match status" value="1"/>
</dbReference>
<dbReference type="EMBL" id="PKMF04000108">
    <property type="protein sequence ID" value="KAK7849777.1"/>
    <property type="molecule type" value="Genomic_DNA"/>
</dbReference>
<sequence length="387" mass="43863">MAGNDWINSYLEAILDVGPGLDDPKKSSLLLRERGHFSPTRYFVEEVITGFDETDLHRSWVRAAATRSPQERNTRLENMCWRIWNLARQKKQFEGEEAQREAKRHLERERGRREATADMSEDLSEGEKGDLVGDLSSHGDSTRGRMPRISSVDVMENWANQHKEKKLYIVLIRHELKPFHALSLYESLCSLHGLIRGENMELGRDSDTGGQVKYVVELARALGSMPGVYRVDLLTRQVSAPDVDWSYGEPTEMLNPVNSENSMQEHGESSGAYIVHVQSLGEQIGGGQPIWPVAIHGHYADAGDSAALLSGALNVPMLFTGHSLGRDKLEQLLKQGRQSREEINSTYKIMRRIEAEELALDATEIVITSTRQEIEQQWRLYDGFDQY</sequence>
<keyword evidence="2" id="KW-0808">Transferase</keyword>
<evidence type="ECO:0000256" key="2">
    <source>
        <dbReference type="ARBA" id="ARBA00022679"/>
    </source>
</evidence>
<dbReference type="GO" id="GO:0016757">
    <property type="term" value="F:glycosyltransferase activity"/>
    <property type="evidence" value="ECO:0007669"/>
    <property type="project" value="UniProtKB-KW"/>
</dbReference>
<gene>
    <name evidence="4" type="primary">SPS1_3</name>
    <name evidence="4" type="ORF">CFP56_002258</name>
</gene>
<evidence type="ECO:0000313" key="4">
    <source>
        <dbReference type="EMBL" id="KAK7849777.1"/>
    </source>
</evidence>
<keyword evidence="1" id="KW-0328">Glycosyltransferase</keyword>
<organism evidence="4 5">
    <name type="scientific">Quercus suber</name>
    <name type="common">Cork oak</name>
    <dbReference type="NCBI Taxonomy" id="58331"/>
    <lineage>
        <taxon>Eukaryota</taxon>
        <taxon>Viridiplantae</taxon>
        <taxon>Streptophyta</taxon>
        <taxon>Embryophyta</taxon>
        <taxon>Tracheophyta</taxon>
        <taxon>Spermatophyta</taxon>
        <taxon>Magnoliopsida</taxon>
        <taxon>eudicotyledons</taxon>
        <taxon>Gunneridae</taxon>
        <taxon>Pentapetalae</taxon>
        <taxon>rosids</taxon>
        <taxon>fabids</taxon>
        <taxon>Fagales</taxon>
        <taxon>Fagaceae</taxon>
        <taxon>Quercus</taxon>
    </lineage>
</organism>
<dbReference type="Gene3D" id="3.40.50.2000">
    <property type="entry name" value="Glycogen Phosphorylase B"/>
    <property type="match status" value="2"/>
</dbReference>
<feature type="compositionally biased region" description="Basic and acidic residues" evidence="3">
    <location>
        <begin position="94"/>
        <end position="116"/>
    </location>
</feature>
<name>A0AAW0LFU2_QUESU</name>
<evidence type="ECO:0000256" key="1">
    <source>
        <dbReference type="ARBA" id="ARBA00022676"/>
    </source>
</evidence>
<protein>
    <submittedName>
        <fullName evidence="4">Sucrose-phosphate synthase 1</fullName>
    </submittedName>
</protein>
<evidence type="ECO:0000256" key="3">
    <source>
        <dbReference type="SAM" id="MobiDB-lite"/>
    </source>
</evidence>
<accession>A0AAW0LFU2</accession>
<evidence type="ECO:0000313" key="5">
    <source>
        <dbReference type="Proteomes" id="UP000237347"/>
    </source>
</evidence>
<dbReference type="InterPro" id="IPR044161">
    <property type="entry name" value="SPS"/>
</dbReference>
<dbReference type="PANTHER" id="PTHR46039">
    <property type="entry name" value="SUCROSE-PHOSPHATE SYNTHASE 3-RELATED"/>
    <property type="match status" value="1"/>
</dbReference>
<proteinExistence type="predicted"/>
<reference evidence="4 5" key="1">
    <citation type="journal article" date="2018" name="Sci. Data">
        <title>The draft genome sequence of cork oak.</title>
        <authorList>
            <person name="Ramos A.M."/>
            <person name="Usie A."/>
            <person name="Barbosa P."/>
            <person name="Barros P.M."/>
            <person name="Capote T."/>
            <person name="Chaves I."/>
            <person name="Simoes F."/>
            <person name="Abreu I."/>
            <person name="Carrasquinho I."/>
            <person name="Faro C."/>
            <person name="Guimaraes J.B."/>
            <person name="Mendonca D."/>
            <person name="Nobrega F."/>
            <person name="Rodrigues L."/>
            <person name="Saibo N.J.M."/>
            <person name="Varela M.C."/>
            <person name="Egas C."/>
            <person name="Matos J."/>
            <person name="Miguel C.M."/>
            <person name="Oliveira M.M."/>
            <person name="Ricardo C.P."/>
            <person name="Goncalves S."/>
        </authorList>
    </citation>
    <scope>NUCLEOTIDE SEQUENCE [LARGE SCALE GENOMIC DNA]</scope>
    <source>
        <strain evidence="5">cv. HL8</strain>
    </source>
</reference>
<comment type="caution">
    <text evidence="4">The sequence shown here is derived from an EMBL/GenBank/DDBJ whole genome shotgun (WGS) entry which is preliminary data.</text>
</comment>
<dbReference type="AlphaFoldDB" id="A0AAW0LFU2"/>